<comment type="caution">
    <text evidence="4">The sequence shown here is derived from an EMBL/GenBank/DDBJ whole genome shotgun (WGS) entry which is preliminary data.</text>
</comment>
<feature type="chain" id="PRO_5015759697" description="Protein SirB1 N-terminal domain-containing protein" evidence="2">
    <location>
        <begin position="26"/>
        <end position="334"/>
    </location>
</feature>
<dbReference type="Proteomes" id="UP000238261">
    <property type="component" value="Unassembled WGS sequence"/>
</dbReference>
<name>A0A2S7ENR1_9XANT</name>
<feature type="domain" description="Protein SirB1 N-terminal" evidence="3">
    <location>
        <begin position="68"/>
        <end position="219"/>
    </location>
</feature>
<dbReference type="EMBL" id="MDEG01000046">
    <property type="protein sequence ID" value="PPU93226.1"/>
    <property type="molecule type" value="Genomic_DNA"/>
</dbReference>
<proteinExistence type="inferred from homology"/>
<comment type="similarity">
    <text evidence="1">Belongs to the UPF0162 family.</text>
</comment>
<evidence type="ECO:0000256" key="1">
    <source>
        <dbReference type="ARBA" id="ARBA00007100"/>
    </source>
</evidence>
<evidence type="ECO:0000313" key="4">
    <source>
        <dbReference type="EMBL" id="PPU93226.1"/>
    </source>
</evidence>
<reference evidence="5" key="1">
    <citation type="submission" date="2016-08" db="EMBL/GenBank/DDBJ databases">
        <authorList>
            <person name="Merda D."/>
            <person name="Briand M."/>
            <person name="Taghouti G."/>
            <person name="Carrere S."/>
            <person name="Gouzy J."/>
            <person name="Portier P."/>
            <person name="Jacques M.-A."/>
            <person name="Fischer-Le Saux M."/>
        </authorList>
    </citation>
    <scope>NUCLEOTIDE SEQUENCE [LARGE SCALE GENOMIC DNA]</scope>
    <source>
        <strain evidence="5">CFBP1156</strain>
    </source>
</reference>
<sequence>MGISRASFATILGLCLVVLCMPCFAAAGKAQTLAQLQAQFSLPEQRIDLAQAKLVIDRLIDPTIDSRAVLREVDALVAATKARTPTMASKRGRMDVLLSTLYQPGAWNGNRPFSYDLSDPMGRNRRNKLLSTYLTSRKGNCVSMPILVAILGQRLGLHTVLATAPEHLLVKFVDDQDMWVNVEATAGGYKFDSSYERETGITPSATQNEIYLRPLSPREEVGAMASTLMEHFAAQKNGEALLAVADMALAANGKDTVAMIQKANANYLLLQARYASKYPRPADIPKDKLADFQTLSRENLAWFAKAEQMGWVQPSEAKEQNYLQSIQREKARQR</sequence>
<dbReference type="InterPro" id="IPR032698">
    <property type="entry name" value="SirB1_N"/>
</dbReference>
<gene>
    <name evidence="4" type="ORF">XhyaCFBP1156_20750</name>
</gene>
<feature type="signal peptide" evidence="2">
    <location>
        <begin position="1"/>
        <end position="25"/>
    </location>
</feature>
<dbReference type="AlphaFoldDB" id="A0A2S7ENR1"/>
<evidence type="ECO:0000313" key="5">
    <source>
        <dbReference type="Proteomes" id="UP000238261"/>
    </source>
</evidence>
<keyword evidence="2" id="KW-0732">Signal</keyword>
<dbReference type="Pfam" id="PF13369">
    <property type="entry name" value="Transglut_core2"/>
    <property type="match status" value="1"/>
</dbReference>
<organism evidence="4 5">
    <name type="scientific">Xanthomonas hyacinthi</name>
    <dbReference type="NCBI Taxonomy" id="56455"/>
    <lineage>
        <taxon>Bacteria</taxon>
        <taxon>Pseudomonadati</taxon>
        <taxon>Pseudomonadota</taxon>
        <taxon>Gammaproteobacteria</taxon>
        <taxon>Lysobacterales</taxon>
        <taxon>Lysobacteraceae</taxon>
        <taxon>Xanthomonas</taxon>
    </lineage>
</organism>
<protein>
    <recommendedName>
        <fullName evidence="3">Protein SirB1 N-terminal domain-containing protein</fullName>
    </recommendedName>
</protein>
<evidence type="ECO:0000256" key="2">
    <source>
        <dbReference type="SAM" id="SignalP"/>
    </source>
</evidence>
<evidence type="ECO:0000259" key="3">
    <source>
        <dbReference type="Pfam" id="PF13369"/>
    </source>
</evidence>
<keyword evidence="5" id="KW-1185">Reference proteome</keyword>
<accession>A0A2S7ENR1</accession>